<reference evidence="1" key="1">
    <citation type="submission" date="2014-09" db="EMBL/GenBank/DDBJ databases">
        <authorList>
            <person name="Magalhaes I.L.F."/>
            <person name="Oliveira U."/>
            <person name="Santos F.R."/>
            <person name="Vidigal T.H.D.A."/>
            <person name="Brescovit A.D."/>
            <person name="Santos A.J."/>
        </authorList>
    </citation>
    <scope>NUCLEOTIDE SEQUENCE</scope>
    <source>
        <tissue evidence="1">Shoot tissue taken approximately 20 cm above the soil surface</tissue>
    </source>
</reference>
<sequence>MKHFCLSPCSRVLWADHNSQAWQSSEN</sequence>
<protein>
    <submittedName>
        <fullName evidence="1">Uncharacterized protein</fullName>
    </submittedName>
</protein>
<organism evidence="1">
    <name type="scientific">Arundo donax</name>
    <name type="common">Giant reed</name>
    <name type="synonym">Donax arundinaceus</name>
    <dbReference type="NCBI Taxonomy" id="35708"/>
    <lineage>
        <taxon>Eukaryota</taxon>
        <taxon>Viridiplantae</taxon>
        <taxon>Streptophyta</taxon>
        <taxon>Embryophyta</taxon>
        <taxon>Tracheophyta</taxon>
        <taxon>Spermatophyta</taxon>
        <taxon>Magnoliopsida</taxon>
        <taxon>Liliopsida</taxon>
        <taxon>Poales</taxon>
        <taxon>Poaceae</taxon>
        <taxon>PACMAD clade</taxon>
        <taxon>Arundinoideae</taxon>
        <taxon>Arundineae</taxon>
        <taxon>Arundo</taxon>
    </lineage>
</organism>
<evidence type="ECO:0000313" key="1">
    <source>
        <dbReference type="EMBL" id="JAE33825.1"/>
    </source>
</evidence>
<accession>A0A0A9H9F5</accession>
<proteinExistence type="predicted"/>
<dbReference type="AlphaFoldDB" id="A0A0A9H9F5"/>
<dbReference type="EMBL" id="GBRH01164071">
    <property type="protein sequence ID" value="JAE33825.1"/>
    <property type="molecule type" value="Transcribed_RNA"/>
</dbReference>
<name>A0A0A9H9F5_ARUDO</name>
<reference evidence="1" key="2">
    <citation type="journal article" date="2015" name="Data Brief">
        <title>Shoot transcriptome of the giant reed, Arundo donax.</title>
        <authorList>
            <person name="Barrero R.A."/>
            <person name="Guerrero F.D."/>
            <person name="Moolhuijzen P."/>
            <person name="Goolsby J.A."/>
            <person name="Tidwell J."/>
            <person name="Bellgard S.E."/>
            <person name="Bellgard M.I."/>
        </authorList>
    </citation>
    <scope>NUCLEOTIDE SEQUENCE</scope>
    <source>
        <tissue evidence="1">Shoot tissue taken approximately 20 cm above the soil surface</tissue>
    </source>
</reference>